<dbReference type="AlphaFoldDB" id="A0A4P9WEJ3"/>
<protein>
    <recommendedName>
        <fullName evidence="3">Ankyrin repeat-containing domain protein</fullName>
    </recommendedName>
</protein>
<evidence type="ECO:0000313" key="2">
    <source>
        <dbReference type="Proteomes" id="UP000269721"/>
    </source>
</evidence>
<reference evidence="2" key="1">
    <citation type="journal article" date="2018" name="Nat. Microbiol.">
        <title>Leveraging single-cell genomics to expand the fungal tree of life.</title>
        <authorList>
            <person name="Ahrendt S.R."/>
            <person name="Quandt C.A."/>
            <person name="Ciobanu D."/>
            <person name="Clum A."/>
            <person name="Salamov A."/>
            <person name="Andreopoulos B."/>
            <person name="Cheng J.F."/>
            <person name="Woyke T."/>
            <person name="Pelin A."/>
            <person name="Henrissat B."/>
            <person name="Reynolds N.K."/>
            <person name="Benny G.L."/>
            <person name="Smith M.E."/>
            <person name="James T.Y."/>
            <person name="Grigoriev I.V."/>
        </authorList>
    </citation>
    <scope>NUCLEOTIDE SEQUENCE [LARGE SCALE GENOMIC DNA]</scope>
</reference>
<name>A0A4P9WEJ3_9FUNG</name>
<keyword evidence="2" id="KW-1185">Reference proteome</keyword>
<gene>
    <name evidence="1" type="ORF">BDK51DRAFT_26912</name>
</gene>
<sequence length="153" mass="16589">MAMVNACRYRCVELVQFLLEKQPQSCDSRAVSAVFAAGDARILRILYEAGARLTDAQAQQTLESFDPTSDPVNHSGVQAFLQEMHGLNEDGALEAELWPLDLVTEPGARPASNLPDISHKSSRCRLAMRRSSESLLTDAGLRGSGGGFRGKVL</sequence>
<proteinExistence type="predicted"/>
<feature type="non-terminal residue" evidence="1">
    <location>
        <position position="153"/>
    </location>
</feature>
<evidence type="ECO:0000313" key="1">
    <source>
        <dbReference type="EMBL" id="RKO89400.1"/>
    </source>
</evidence>
<organism evidence="1 2">
    <name type="scientific">Blyttiomyces helicus</name>
    <dbReference type="NCBI Taxonomy" id="388810"/>
    <lineage>
        <taxon>Eukaryota</taxon>
        <taxon>Fungi</taxon>
        <taxon>Fungi incertae sedis</taxon>
        <taxon>Chytridiomycota</taxon>
        <taxon>Chytridiomycota incertae sedis</taxon>
        <taxon>Chytridiomycetes</taxon>
        <taxon>Chytridiomycetes incertae sedis</taxon>
        <taxon>Blyttiomyces</taxon>
    </lineage>
</organism>
<dbReference type="EMBL" id="KZ996114">
    <property type="protein sequence ID" value="RKO89400.1"/>
    <property type="molecule type" value="Genomic_DNA"/>
</dbReference>
<dbReference type="Proteomes" id="UP000269721">
    <property type="component" value="Unassembled WGS sequence"/>
</dbReference>
<evidence type="ECO:0008006" key="3">
    <source>
        <dbReference type="Google" id="ProtNLM"/>
    </source>
</evidence>
<accession>A0A4P9WEJ3</accession>